<sequence>MSYIDSTYFPTKKEINPFMVFPILSLYFLYFLFFVHYSIFIILKKQILLSFFFDP</sequence>
<evidence type="ECO:0000256" key="1">
    <source>
        <dbReference type="SAM" id="Phobius"/>
    </source>
</evidence>
<proteinExistence type="predicted"/>
<organism evidence="2 3">
    <name type="scientific">Enterococcus ratti</name>
    <dbReference type="NCBI Taxonomy" id="150033"/>
    <lineage>
        <taxon>Bacteria</taxon>
        <taxon>Bacillati</taxon>
        <taxon>Bacillota</taxon>
        <taxon>Bacilli</taxon>
        <taxon>Lactobacillales</taxon>
        <taxon>Enterococcaceae</taxon>
        <taxon>Enterococcus</taxon>
    </lineage>
</organism>
<comment type="caution">
    <text evidence="2">The sequence shown here is derived from an EMBL/GenBank/DDBJ whole genome shotgun (WGS) entry which is preliminary data.</text>
</comment>
<gene>
    <name evidence="2" type="ORF">RV14_GL002225</name>
</gene>
<evidence type="ECO:0000313" key="3">
    <source>
        <dbReference type="Proteomes" id="UP000182152"/>
    </source>
</evidence>
<dbReference type="AlphaFoldDB" id="A0A1L8WNQ1"/>
<keyword evidence="1" id="KW-0812">Transmembrane</keyword>
<feature type="transmembrane region" description="Helical" evidence="1">
    <location>
        <begin position="20"/>
        <end position="43"/>
    </location>
</feature>
<dbReference type="EMBL" id="JXLB01000008">
    <property type="protein sequence ID" value="OJG82650.1"/>
    <property type="molecule type" value="Genomic_DNA"/>
</dbReference>
<accession>A0A1L8WNQ1</accession>
<keyword evidence="3" id="KW-1185">Reference proteome</keyword>
<keyword evidence="1" id="KW-0472">Membrane</keyword>
<keyword evidence="1" id="KW-1133">Transmembrane helix</keyword>
<evidence type="ECO:0000313" key="2">
    <source>
        <dbReference type="EMBL" id="OJG82650.1"/>
    </source>
</evidence>
<name>A0A1L8WNQ1_9ENTE</name>
<dbReference type="Proteomes" id="UP000182152">
    <property type="component" value="Unassembled WGS sequence"/>
</dbReference>
<reference evidence="2 3" key="1">
    <citation type="submission" date="2014-12" db="EMBL/GenBank/DDBJ databases">
        <title>Draft genome sequences of 29 type strains of Enterococci.</title>
        <authorList>
            <person name="Zhong Z."/>
            <person name="Sun Z."/>
            <person name="Liu W."/>
            <person name="Zhang W."/>
            <person name="Zhang H."/>
        </authorList>
    </citation>
    <scope>NUCLEOTIDE SEQUENCE [LARGE SCALE GENOMIC DNA]</scope>
    <source>
        <strain evidence="2 3">DSM 15687</strain>
    </source>
</reference>
<protein>
    <submittedName>
        <fullName evidence="2">Uncharacterized protein</fullName>
    </submittedName>
</protein>